<name>A0A1I2E073_9GAMM</name>
<dbReference type="EMBL" id="FONH01000004">
    <property type="protein sequence ID" value="SFE85978.1"/>
    <property type="molecule type" value="Genomic_DNA"/>
</dbReference>
<keyword evidence="3 6" id="KW-0732">Signal</keyword>
<keyword evidence="4" id="KW-0574">Periplasm</keyword>
<dbReference type="InterPro" id="IPR012899">
    <property type="entry name" value="LTXXQ"/>
</dbReference>
<dbReference type="PANTHER" id="PTHR38102:SF1">
    <property type="entry name" value="PERIPLASMIC CHAPERONE SPY"/>
    <property type="match status" value="1"/>
</dbReference>
<feature type="region of interest" description="Disordered" evidence="5">
    <location>
        <begin position="137"/>
        <end position="166"/>
    </location>
</feature>
<feature type="signal peptide" evidence="6">
    <location>
        <begin position="1"/>
        <end position="23"/>
    </location>
</feature>
<comment type="similarity">
    <text evidence="2">Belongs to the CpxP/Spy family.</text>
</comment>
<keyword evidence="8" id="KW-1185">Reference proteome</keyword>
<dbReference type="Gene3D" id="1.20.120.1490">
    <property type="match status" value="1"/>
</dbReference>
<evidence type="ECO:0000256" key="4">
    <source>
        <dbReference type="ARBA" id="ARBA00022764"/>
    </source>
</evidence>
<evidence type="ECO:0000313" key="7">
    <source>
        <dbReference type="EMBL" id="SFE85978.1"/>
    </source>
</evidence>
<dbReference type="Pfam" id="PF07813">
    <property type="entry name" value="LTXXQ"/>
    <property type="match status" value="1"/>
</dbReference>
<gene>
    <name evidence="7" type="ORF">SAMN02799615_01879</name>
</gene>
<feature type="compositionally biased region" description="Low complexity" evidence="5">
    <location>
        <begin position="146"/>
        <end position="166"/>
    </location>
</feature>
<dbReference type="GO" id="GO:0030288">
    <property type="term" value="C:outer membrane-bounded periplasmic space"/>
    <property type="evidence" value="ECO:0007669"/>
    <property type="project" value="TreeGrafter"/>
</dbReference>
<dbReference type="PANTHER" id="PTHR38102">
    <property type="entry name" value="PERIPLASMIC CHAPERONE SPY"/>
    <property type="match status" value="1"/>
</dbReference>
<dbReference type="STRING" id="500610.SAMN02799615_01879"/>
<evidence type="ECO:0000256" key="1">
    <source>
        <dbReference type="ARBA" id="ARBA00004418"/>
    </source>
</evidence>
<dbReference type="GO" id="GO:0051082">
    <property type="term" value="F:unfolded protein binding"/>
    <property type="evidence" value="ECO:0007669"/>
    <property type="project" value="TreeGrafter"/>
</dbReference>
<proteinExistence type="inferred from homology"/>
<sequence length="166" mass="18085">MRKSLFLGLALASAMTLGTAAFAAGQDGGPRFGGQHGHHGFGMAMQKLNLTDAQKTSIHNLVKNSFSQNKSQRDALRSQRQAFESMTPDQVGYQAAAASLAQAEAAATQARVQQQAQLKAQIYALLTTQQKAQWATMKQEREQRRQQWMQFKAQQKAAASSSSTAQ</sequence>
<dbReference type="RefSeq" id="WP_026633177.1">
    <property type="nucleotide sequence ID" value="NZ_FONH01000004.1"/>
</dbReference>
<evidence type="ECO:0000256" key="5">
    <source>
        <dbReference type="SAM" id="MobiDB-lite"/>
    </source>
</evidence>
<comment type="subcellular location">
    <subcellularLocation>
        <location evidence="1">Periplasm</location>
    </subcellularLocation>
</comment>
<organism evidence="7 8">
    <name type="scientific">Dyella marensis</name>
    <dbReference type="NCBI Taxonomy" id="500610"/>
    <lineage>
        <taxon>Bacteria</taxon>
        <taxon>Pseudomonadati</taxon>
        <taxon>Pseudomonadota</taxon>
        <taxon>Gammaproteobacteria</taxon>
        <taxon>Lysobacterales</taxon>
        <taxon>Rhodanobacteraceae</taxon>
        <taxon>Dyella</taxon>
    </lineage>
</organism>
<accession>A0A1I2E073</accession>
<evidence type="ECO:0000256" key="2">
    <source>
        <dbReference type="ARBA" id="ARBA00008441"/>
    </source>
</evidence>
<protein>
    <submittedName>
        <fullName evidence="7">Protein refolding chaperone Spy/CpxP family</fullName>
    </submittedName>
</protein>
<dbReference type="InterPro" id="IPR052211">
    <property type="entry name" value="Cpx_auxiliary_protein"/>
</dbReference>
<evidence type="ECO:0000256" key="3">
    <source>
        <dbReference type="ARBA" id="ARBA00022729"/>
    </source>
</evidence>
<feature type="chain" id="PRO_5011577855" evidence="6">
    <location>
        <begin position="24"/>
        <end position="166"/>
    </location>
</feature>
<dbReference type="AlphaFoldDB" id="A0A1I2E073"/>
<evidence type="ECO:0000256" key="6">
    <source>
        <dbReference type="SAM" id="SignalP"/>
    </source>
</evidence>
<dbReference type="Proteomes" id="UP000199477">
    <property type="component" value="Unassembled WGS sequence"/>
</dbReference>
<evidence type="ECO:0000313" key="8">
    <source>
        <dbReference type="Proteomes" id="UP000199477"/>
    </source>
</evidence>
<reference evidence="8" key="1">
    <citation type="submission" date="2016-10" db="EMBL/GenBank/DDBJ databases">
        <authorList>
            <person name="Varghese N."/>
            <person name="Submissions S."/>
        </authorList>
    </citation>
    <scope>NUCLEOTIDE SEQUENCE [LARGE SCALE GENOMIC DNA]</scope>
    <source>
        <strain evidence="8">UNC178MFTsu3.1</strain>
    </source>
</reference>